<evidence type="ECO:0000256" key="1">
    <source>
        <dbReference type="SAM" id="SignalP"/>
    </source>
</evidence>
<evidence type="ECO:0008006" key="3">
    <source>
        <dbReference type="Google" id="ProtNLM"/>
    </source>
</evidence>
<feature type="chain" id="PRO_5002963581" description="DUF2155 domain-containing protein" evidence="1">
    <location>
        <begin position="22"/>
        <end position="159"/>
    </location>
</feature>
<keyword evidence="1" id="KW-0732">Signal</keyword>
<dbReference type="EMBL" id="CP001661">
    <property type="protein sequence ID" value="ACT16177.1"/>
    <property type="molecule type" value="Genomic_DNA"/>
</dbReference>
<dbReference type="PROSITE" id="PS51257">
    <property type="entry name" value="PROKAR_LIPOPROTEIN"/>
    <property type="match status" value="1"/>
</dbReference>
<dbReference type="OrthoDB" id="9790047at2"/>
<evidence type="ECO:0000313" key="2">
    <source>
        <dbReference type="EMBL" id="ACT16177.1"/>
    </source>
</evidence>
<dbReference type="KEGG" id="gem:GM21_0090"/>
<dbReference type="eggNOG" id="COG4765">
    <property type="taxonomic scope" value="Bacteria"/>
</dbReference>
<organism evidence="2">
    <name type="scientific">Geobacter sp. (strain M21)</name>
    <dbReference type="NCBI Taxonomy" id="443144"/>
    <lineage>
        <taxon>Bacteria</taxon>
        <taxon>Pseudomonadati</taxon>
        <taxon>Thermodesulfobacteriota</taxon>
        <taxon>Desulfuromonadia</taxon>
        <taxon>Geobacterales</taxon>
        <taxon>Geobacteraceae</taxon>
        <taxon>Geobacter</taxon>
    </lineage>
</organism>
<reference evidence="2" key="1">
    <citation type="submission" date="2009-07" db="EMBL/GenBank/DDBJ databases">
        <title>Complete sequence of Geobacter sp. M21.</title>
        <authorList>
            <consortium name="US DOE Joint Genome Institute"/>
            <person name="Lucas S."/>
            <person name="Copeland A."/>
            <person name="Lapidus A."/>
            <person name="Glavina del Rio T."/>
            <person name="Dalin E."/>
            <person name="Tice H."/>
            <person name="Bruce D."/>
            <person name="Goodwin L."/>
            <person name="Pitluck S."/>
            <person name="Saunders E."/>
            <person name="Brettin T."/>
            <person name="Detter J.C."/>
            <person name="Han C."/>
            <person name="Larimer F."/>
            <person name="Land M."/>
            <person name="Hauser L."/>
            <person name="Kyrpides N."/>
            <person name="Ovchinnikova G."/>
            <person name="Lovley D."/>
        </authorList>
    </citation>
    <scope>NUCLEOTIDE SEQUENCE [LARGE SCALE GENOMIC DNA]</scope>
    <source>
        <strain evidence="2">M21</strain>
    </source>
</reference>
<gene>
    <name evidence="2" type="ordered locus">GM21_0090</name>
</gene>
<name>C6E7Z4_GEOSM</name>
<accession>C6E7Z4</accession>
<protein>
    <recommendedName>
        <fullName evidence="3">DUF2155 domain-containing protein</fullName>
    </recommendedName>
</protein>
<dbReference type="AlphaFoldDB" id="C6E7Z4"/>
<feature type="signal peptide" evidence="1">
    <location>
        <begin position="1"/>
        <end position="21"/>
    </location>
</feature>
<dbReference type="HOGENOM" id="CLU_120406_0_0_7"/>
<sequence length="159" mass="17805">MKRLMKLVVLSSLVAIGFTTGCNEKQKQQQAVANPEPAKPPTVIVVPDDVKRKWKAVEIAVSDKQHNQQKVYTLQLGSEVKIPGSNLTLRVENFLPHFVMEGTTLTSQSNELVNPAAQIVIREDAKEIYKGWLFSLYPTTHAFQHPLYGFTLVDYLPAS</sequence>
<dbReference type="STRING" id="443144.GM21_0090"/>
<proteinExistence type="predicted"/>